<dbReference type="AlphaFoldDB" id="A0A6C0DWM4"/>
<dbReference type="EMBL" id="MN739677">
    <property type="protein sequence ID" value="QHT20439.1"/>
    <property type="molecule type" value="Genomic_DNA"/>
</dbReference>
<sequence>MTLVEMDINTLITRFHNTFISSKKNIAITIQAHLKIIIDSIIQLCEEGCNLFAYEITTMDDSDIKKVRNELLLVFPEMDIIIKDKQIIIDWS</sequence>
<protein>
    <submittedName>
        <fullName evidence="1">Uncharacterized protein</fullName>
    </submittedName>
</protein>
<name>A0A6C0DWM4_9ZZZZ</name>
<proteinExistence type="predicted"/>
<evidence type="ECO:0000313" key="1">
    <source>
        <dbReference type="EMBL" id="QHT20439.1"/>
    </source>
</evidence>
<organism evidence="1">
    <name type="scientific">viral metagenome</name>
    <dbReference type="NCBI Taxonomy" id="1070528"/>
    <lineage>
        <taxon>unclassified sequences</taxon>
        <taxon>metagenomes</taxon>
        <taxon>organismal metagenomes</taxon>
    </lineage>
</organism>
<reference evidence="1" key="1">
    <citation type="journal article" date="2020" name="Nature">
        <title>Giant virus diversity and host interactions through global metagenomics.</title>
        <authorList>
            <person name="Schulz F."/>
            <person name="Roux S."/>
            <person name="Paez-Espino D."/>
            <person name="Jungbluth S."/>
            <person name="Walsh D.A."/>
            <person name="Denef V.J."/>
            <person name="McMahon K.D."/>
            <person name="Konstantinidis K.T."/>
            <person name="Eloe-Fadrosh E.A."/>
            <person name="Kyrpides N.C."/>
            <person name="Woyke T."/>
        </authorList>
    </citation>
    <scope>NUCLEOTIDE SEQUENCE</scope>
    <source>
        <strain evidence="1">GVMAG-M-3300023174-60</strain>
    </source>
</reference>
<accession>A0A6C0DWM4</accession>